<comment type="caution">
    <text evidence="2">The sequence shown here is derived from an EMBL/GenBank/DDBJ whole genome shotgun (WGS) entry which is preliminary data.</text>
</comment>
<dbReference type="GO" id="GO:0005524">
    <property type="term" value="F:ATP binding"/>
    <property type="evidence" value="ECO:0007669"/>
    <property type="project" value="UniProtKB-KW"/>
</dbReference>
<evidence type="ECO:0000259" key="1">
    <source>
        <dbReference type="Pfam" id="PF04326"/>
    </source>
</evidence>
<sequence length="210" mass="24335">MSDLQSLIRQGEGEQLEFKKKTTHPSRISRTLVSLANTHGGRVLVGVDDDGRIVGVRDPEEEMYLLRQAAEFYADPPLTLRIKELEEDGRVILIVTVPESSHKPHRAQVADGDWRGYVRVRDESVQTSQLTEKALERNDQLAMPRLEKLPLNKEELAVLEYLRQNPRITLPQYMKLLNIGQRRAYRTLIKLTLHGYIKHHDKQKEVYYTL</sequence>
<proteinExistence type="predicted"/>
<dbReference type="Proteomes" id="UP000664144">
    <property type="component" value="Unassembled WGS sequence"/>
</dbReference>
<keyword evidence="2" id="KW-0067">ATP-binding</keyword>
<feature type="domain" description="Schlafen AlbA-2" evidence="1">
    <location>
        <begin position="12"/>
        <end position="126"/>
    </location>
</feature>
<dbReference type="AlphaFoldDB" id="A0A939EXW2"/>
<dbReference type="InterPro" id="IPR007421">
    <property type="entry name" value="Schlafen_AlbA_2_dom"/>
</dbReference>
<dbReference type="InterPro" id="IPR038461">
    <property type="entry name" value="Schlafen_AlbA_2_dom_sf"/>
</dbReference>
<dbReference type="RefSeq" id="WP_206983725.1">
    <property type="nucleotide sequence ID" value="NZ_JAFLQZ010000004.1"/>
</dbReference>
<organism evidence="2 3">
    <name type="scientific">Hymenobacter telluris</name>
    <dbReference type="NCBI Taxonomy" id="2816474"/>
    <lineage>
        <taxon>Bacteria</taxon>
        <taxon>Pseudomonadati</taxon>
        <taxon>Bacteroidota</taxon>
        <taxon>Cytophagia</taxon>
        <taxon>Cytophagales</taxon>
        <taxon>Hymenobacteraceae</taxon>
        <taxon>Hymenobacter</taxon>
    </lineage>
</organism>
<gene>
    <name evidence="2" type="ORF">J0X19_08125</name>
</gene>
<reference evidence="2" key="1">
    <citation type="submission" date="2021-03" db="EMBL/GenBank/DDBJ databases">
        <authorList>
            <person name="Kim M.K."/>
        </authorList>
    </citation>
    <scope>NUCLEOTIDE SEQUENCE</scope>
    <source>
        <strain evidence="2">BT186</strain>
    </source>
</reference>
<dbReference type="Pfam" id="PF04326">
    <property type="entry name" value="SLFN_AlbA_2"/>
    <property type="match status" value="1"/>
</dbReference>
<keyword evidence="3" id="KW-1185">Reference proteome</keyword>
<keyword evidence="2" id="KW-0547">Nucleotide-binding</keyword>
<dbReference type="PANTHER" id="PTHR30595:SF6">
    <property type="entry name" value="SCHLAFEN ALBA-2 DOMAIN-CONTAINING PROTEIN"/>
    <property type="match status" value="1"/>
</dbReference>
<dbReference type="Gene3D" id="3.30.950.30">
    <property type="entry name" value="Schlafen, AAA domain"/>
    <property type="match status" value="1"/>
</dbReference>
<dbReference type="PANTHER" id="PTHR30595">
    <property type="entry name" value="GLPR-RELATED TRANSCRIPTIONAL REPRESSOR"/>
    <property type="match status" value="1"/>
</dbReference>
<dbReference type="EMBL" id="JAFLQZ010000004">
    <property type="protein sequence ID" value="MBO0357908.1"/>
    <property type="molecule type" value="Genomic_DNA"/>
</dbReference>
<dbReference type="SUPFAM" id="SSF46785">
    <property type="entry name" value="Winged helix' DNA-binding domain"/>
    <property type="match status" value="1"/>
</dbReference>
<dbReference type="InterPro" id="IPR036390">
    <property type="entry name" value="WH_DNA-bd_sf"/>
</dbReference>
<evidence type="ECO:0000313" key="2">
    <source>
        <dbReference type="EMBL" id="MBO0357908.1"/>
    </source>
</evidence>
<accession>A0A939EXW2</accession>
<evidence type="ECO:0000313" key="3">
    <source>
        <dbReference type="Proteomes" id="UP000664144"/>
    </source>
</evidence>
<name>A0A939EXW2_9BACT</name>
<protein>
    <submittedName>
        <fullName evidence="2">ATP-binding protein</fullName>
    </submittedName>
</protein>